<dbReference type="EMBL" id="JH597773">
    <property type="protein sequence ID" value="EHQ08309.1"/>
    <property type="molecule type" value="Genomic_DNA"/>
</dbReference>
<dbReference type="Proteomes" id="UP000005737">
    <property type="component" value="Unassembled WGS sequence"/>
</dbReference>
<evidence type="ECO:0000256" key="1">
    <source>
        <dbReference type="SAM" id="MobiDB-lite"/>
    </source>
</evidence>
<evidence type="ECO:0008006" key="4">
    <source>
        <dbReference type="Google" id="ProtNLM"/>
    </source>
</evidence>
<dbReference type="RefSeq" id="WP_002774865.1">
    <property type="nucleotide sequence ID" value="NZ_JH597773.1"/>
</dbReference>
<accession>H2CL58</accession>
<name>H2CL58_9LEPT</name>
<keyword evidence="3" id="KW-1185">Reference proteome</keyword>
<gene>
    <name evidence="2" type="ORF">Lepil_3652</name>
</gene>
<reference evidence="2 3" key="1">
    <citation type="submission" date="2011-10" db="EMBL/GenBank/DDBJ databases">
        <title>The Improved High-Quality Draft genome of Leptonema illini DSM 21528.</title>
        <authorList>
            <consortium name="US DOE Joint Genome Institute (JGI-PGF)"/>
            <person name="Lucas S."/>
            <person name="Copeland A."/>
            <person name="Lapidus A."/>
            <person name="Glavina del Rio T."/>
            <person name="Dalin E."/>
            <person name="Tice H."/>
            <person name="Bruce D."/>
            <person name="Goodwin L."/>
            <person name="Pitluck S."/>
            <person name="Peters L."/>
            <person name="Mikhailova N."/>
            <person name="Held B."/>
            <person name="Kyrpides N."/>
            <person name="Mavromatis K."/>
            <person name="Ivanova N."/>
            <person name="Markowitz V."/>
            <person name="Cheng J.-F."/>
            <person name="Hugenholtz P."/>
            <person name="Woyke T."/>
            <person name="Wu D."/>
            <person name="Gronow S."/>
            <person name="Wellnitz S."/>
            <person name="Brambilla E.-M."/>
            <person name="Klenk H.-P."/>
            <person name="Eisen J.A."/>
        </authorList>
    </citation>
    <scope>NUCLEOTIDE SEQUENCE [LARGE SCALE GENOMIC DNA]</scope>
    <source>
        <strain evidence="2 3">DSM 21528</strain>
    </source>
</reference>
<evidence type="ECO:0000313" key="2">
    <source>
        <dbReference type="EMBL" id="EHQ08309.1"/>
    </source>
</evidence>
<organism evidence="2 3">
    <name type="scientific">Leptonema illini DSM 21528</name>
    <dbReference type="NCBI Taxonomy" id="929563"/>
    <lineage>
        <taxon>Bacteria</taxon>
        <taxon>Pseudomonadati</taxon>
        <taxon>Spirochaetota</taxon>
        <taxon>Spirochaetia</taxon>
        <taxon>Leptospirales</taxon>
        <taxon>Leptospiraceae</taxon>
        <taxon>Leptonema</taxon>
    </lineage>
</organism>
<dbReference type="STRING" id="183.GCA_002009735_02085"/>
<dbReference type="HOGENOM" id="CLU_1625049_0_0_12"/>
<evidence type="ECO:0000313" key="3">
    <source>
        <dbReference type="Proteomes" id="UP000005737"/>
    </source>
</evidence>
<feature type="region of interest" description="Disordered" evidence="1">
    <location>
        <begin position="74"/>
        <end position="93"/>
    </location>
</feature>
<dbReference type="AlphaFoldDB" id="H2CL58"/>
<proteinExistence type="predicted"/>
<protein>
    <recommendedName>
        <fullName evidence="4">Phage virion morphogenesis protein</fullName>
    </recommendedName>
</protein>
<sequence>MILSANTFGPAIQRVSTSLATELDAATRKNAHVLQATAVKGIASNSLADNPINPWPALTPEYAARKRAAGAGDKMLIGPDRDATPSSPSHDGGEMMRSIEVADVGAGVYDVGTNIAYARAQERGYAPRNLPARPFLGPALIVARPIMIENWKKVMDRLIGGGA</sequence>